<keyword evidence="2 7" id="KW-0813">Transport</keyword>
<keyword evidence="6 7" id="KW-0472">Membrane</keyword>
<feature type="domain" description="ABC transmembrane type-1" evidence="8">
    <location>
        <begin position="86"/>
        <end position="275"/>
    </location>
</feature>
<evidence type="ECO:0000256" key="4">
    <source>
        <dbReference type="ARBA" id="ARBA00022692"/>
    </source>
</evidence>
<organism evidence="9 10">
    <name type="scientific">Halobium palmae</name>
    <dbReference type="NCBI Taxonomy" id="1776492"/>
    <lineage>
        <taxon>Archaea</taxon>
        <taxon>Methanobacteriati</taxon>
        <taxon>Methanobacteriota</taxon>
        <taxon>Stenosarchaea group</taxon>
        <taxon>Halobacteria</taxon>
        <taxon>Halobacteriales</taxon>
        <taxon>Haloferacaceae</taxon>
        <taxon>Halobium</taxon>
    </lineage>
</organism>
<dbReference type="InterPro" id="IPR035906">
    <property type="entry name" value="MetI-like_sf"/>
</dbReference>
<evidence type="ECO:0000256" key="3">
    <source>
        <dbReference type="ARBA" id="ARBA00022475"/>
    </source>
</evidence>
<protein>
    <submittedName>
        <fullName evidence="9">Carbohydrate ABC transporter permease</fullName>
    </submittedName>
</protein>
<accession>A0ABD5RUS5</accession>
<dbReference type="PANTHER" id="PTHR43744">
    <property type="entry name" value="ABC TRANSPORTER PERMEASE PROTEIN MG189-RELATED-RELATED"/>
    <property type="match status" value="1"/>
</dbReference>
<dbReference type="SUPFAM" id="SSF161098">
    <property type="entry name" value="MetI-like"/>
    <property type="match status" value="1"/>
</dbReference>
<keyword evidence="10" id="KW-1185">Reference proteome</keyword>
<comment type="caution">
    <text evidence="9">The sequence shown here is derived from an EMBL/GenBank/DDBJ whole genome shotgun (WGS) entry which is preliminary data.</text>
</comment>
<dbReference type="Pfam" id="PF00528">
    <property type="entry name" value="BPD_transp_1"/>
    <property type="match status" value="1"/>
</dbReference>
<dbReference type="PANTHER" id="PTHR43744:SF12">
    <property type="entry name" value="ABC TRANSPORTER PERMEASE PROTEIN MG189-RELATED"/>
    <property type="match status" value="1"/>
</dbReference>
<feature type="transmembrane region" description="Helical" evidence="7">
    <location>
        <begin position="23"/>
        <end position="44"/>
    </location>
</feature>
<dbReference type="GO" id="GO:0005886">
    <property type="term" value="C:plasma membrane"/>
    <property type="evidence" value="ECO:0007669"/>
    <property type="project" value="UniProtKB-SubCell"/>
</dbReference>
<sequence length="290" mass="32352">MARSNYEYPGYERSGAKYWTKTIGLYTVVTLGALWISLPFWWTIVTSFSANPTEMTSTLSLLPAGFTLNNFATLWAREDIPLVRWFVNTLIFAGAVTAFNLTFDSLAGYGLAKIDFWGREKLFLAFIATMMVPGMVLLIPVYLILVKLGWTNTYQGLIAPLAANPFGIFLLRQHFKSLPSSLGDAAKIDGCNELQTFYKVYLPLAKPAVATLGIFTFMGAWNNFQWPLIISEGKEMYTLPVALFAVRNQYFTRWGLMMAAALIVVAPVIIAFLSAQKYFIQGMSLSGMKG</sequence>
<keyword evidence="3" id="KW-1003">Cell membrane</keyword>
<comment type="subcellular location">
    <subcellularLocation>
        <location evidence="1 7">Cell membrane</location>
        <topology evidence="1 7">Multi-pass membrane protein</topology>
    </subcellularLocation>
</comment>
<feature type="transmembrane region" description="Helical" evidence="7">
    <location>
        <begin position="82"/>
        <end position="103"/>
    </location>
</feature>
<feature type="transmembrane region" description="Helical" evidence="7">
    <location>
        <begin position="254"/>
        <end position="275"/>
    </location>
</feature>
<dbReference type="PROSITE" id="PS50928">
    <property type="entry name" value="ABC_TM1"/>
    <property type="match status" value="1"/>
</dbReference>
<name>A0ABD5RUS5_9EURY</name>
<evidence type="ECO:0000256" key="2">
    <source>
        <dbReference type="ARBA" id="ARBA00022448"/>
    </source>
</evidence>
<keyword evidence="4 7" id="KW-0812">Transmembrane</keyword>
<keyword evidence="5 7" id="KW-1133">Transmembrane helix</keyword>
<dbReference type="InterPro" id="IPR000515">
    <property type="entry name" value="MetI-like"/>
</dbReference>
<dbReference type="AlphaFoldDB" id="A0ABD5RUS5"/>
<evidence type="ECO:0000313" key="10">
    <source>
        <dbReference type="Proteomes" id="UP001596328"/>
    </source>
</evidence>
<feature type="transmembrane region" description="Helical" evidence="7">
    <location>
        <begin position="56"/>
        <end position="75"/>
    </location>
</feature>
<evidence type="ECO:0000256" key="5">
    <source>
        <dbReference type="ARBA" id="ARBA00022989"/>
    </source>
</evidence>
<dbReference type="Proteomes" id="UP001596328">
    <property type="component" value="Unassembled WGS sequence"/>
</dbReference>
<evidence type="ECO:0000259" key="8">
    <source>
        <dbReference type="PROSITE" id="PS50928"/>
    </source>
</evidence>
<evidence type="ECO:0000256" key="7">
    <source>
        <dbReference type="RuleBase" id="RU363032"/>
    </source>
</evidence>
<feature type="transmembrane region" description="Helical" evidence="7">
    <location>
        <begin position="123"/>
        <end position="145"/>
    </location>
</feature>
<gene>
    <name evidence="9" type="ORF">ACFQE1_01955</name>
</gene>
<proteinExistence type="inferred from homology"/>
<evidence type="ECO:0000256" key="6">
    <source>
        <dbReference type="ARBA" id="ARBA00023136"/>
    </source>
</evidence>
<comment type="similarity">
    <text evidence="7">Belongs to the binding-protein-dependent transport system permease family.</text>
</comment>
<evidence type="ECO:0000256" key="1">
    <source>
        <dbReference type="ARBA" id="ARBA00004651"/>
    </source>
</evidence>
<dbReference type="EMBL" id="JBHSWU010000006">
    <property type="protein sequence ID" value="MFC6723174.1"/>
    <property type="molecule type" value="Genomic_DNA"/>
</dbReference>
<dbReference type="CDD" id="cd06261">
    <property type="entry name" value="TM_PBP2"/>
    <property type="match status" value="1"/>
</dbReference>
<dbReference type="Gene3D" id="1.10.3720.10">
    <property type="entry name" value="MetI-like"/>
    <property type="match status" value="1"/>
</dbReference>
<evidence type="ECO:0000313" key="9">
    <source>
        <dbReference type="EMBL" id="MFC6723174.1"/>
    </source>
</evidence>
<reference evidence="9 10" key="1">
    <citation type="journal article" date="2019" name="Int. J. Syst. Evol. Microbiol.">
        <title>The Global Catalogue of Microorganisms (GCM) 10K type strain sequencing project: providing services to taxonomists for standard genome sequencing and annotation.</title>
        <authorList>
            <consortium name="The Broad Institute Genomics Platform"/>
            <consortium name="The Broad Institute Genome Sequencing Center for Infectious Disease"/>
            <person name="Wu L."/>
            <person name="Ma J."/>
        </authorList>
    </citation>
    <scope>NUCLEOTIDE SEQUENCE [LARGE SCALE GENOMIC DNA]</scope>
    <source>
        <strain evidence="9 10">NBRC 111368</strain>
    </source>
</reference>